<dbReference type="PROSITE" id="PS00211">
    <property type="entry name" value="ABC_TRANSPORTER_1"/>
    <property type="match status" value="1"/>
</dbReference>
<dbReference type="InterPro" id="IPR003593">
    <property type="entry name" value="AAA+_ATPase"/>
</dbReference>
<dbReference type="SMART" id="SM00382">
    <property type="entry name" value="AAA"/>
    <property type="match status" value="1"/>
</dbReference>
<dbReference type="InterPro" id="IPR017871">
    <property type="entry name" value="ABC_transporter-like_CS"/>
</dbReference>
<dbReference type="PANTHER" id="PTHR43582">
    <property type="entry name" value="LINEARMYCIN RESISTANCE ATP-BINDING PROTEIN LNRL"/>
    <property type="match status" value="1"/>
</dbReference>
<dbReference type="RefSeq" id="WP_080023422.1">
    <property type="nucleotide sequence ID" value="NZ_LTAY01000058.1"/>
</dbReference>
<dbReference type="InterPro" id="IPR003439">
    <property type="entry name" value="ABC_transporter-like_ATP-bd"/>
</dbReference>
<dbReference type="OrthoDB" id="9804819at2"/>
<dbReference type="InterPro" id="IPR027417">
    <property type="entry name" value="P-loop_NTPase"/>
</dbReference>
<proteinExistence type="predicted"/>
<gene>
    <name evidence="4" type="primary">ybhF_2</name>
    <name evidence="4" type="ORF">CLTHE_21740</name>
</gene>
<reference evidence="4 5" key="1">
    <citation type="submission" date="2016-02" db="EMBL/GenBank/DDBJ databases">
        <title>Genome sequence of Clostridium thermobutyricum DSM 4928.</title>
        <authorList>
            <person name="Poehlein A."/>
            <person name="Daniel R."/>
        </authorList>
    </citation>
    <scope>NUCLEOTIDE SEQUENCE [LARGE SCALE GENOMIC DNA]</scope>
    <source>
        <strain evidence="4 5">DSM 4928</strain>
    </source>
</reference>
<dbReference type="AlphaFoldDB" id="A0A1V4SUK4"/>
<dbReference type="GO" id="GO:0016887">
    <property type="term" value="F:ATP hydrolysis activity"/>
    <property type="evidence" value="ECO:0007669"/>
    <property type="project" value="InterPro"/>
</dbReference>
<keyword evidence="2 4" id="KW-0067">ATP-binding</keyword>
<name>A0A1V4SUK4_9CLOT</name>
<dbReference type="EMBL" id="LTAY01000058">
    <property type="protein sequence ID" value="OPX47135.1"/>
    <property type="molecule type" value="Genomic_DNA"/>
</dbReference>
<dbReference type="GO" id="GO:0005524">
    <property type="term" value="F:ATP binding"/>
    <property type="evidence" value="ECO:0007669"/>
    <property type="project" value="UniProtKB-KW"/>
</dbReference>
<dbReference type="Gene3D" id="3.40.50.300">
    <property type="entry name" value="P-loop containing nucleotide triphosphate hydrolases"/>
    <property type="match status" value="1"/>
</dbReference>
<dbReference type="Proteomes" id="UP000191448">
    <property type="component" value="Unassembled WGS sequence"/>
</dbReference>
<comment type="caution">
    <text evidence="4">The sequence shown here is derived from an EMBL/GenBank/DDBJ whole genome shotgun (WGS) entry which is preliminary data.</text>
</comment>
<evidence type="ECO:0000256" key="2">
    <source>
        <dbReference type="ARBA" id="ARBA00022840"/>
    </source>
</evidence>
<feature type="domain" description="ABC transporter" evidence="3">
    <location>
        <begin position="4"/>
        <end position="234"/>
    </location>
</feature>
<evidence type="ECO:0000313" key="4">
    <source>
        <dbReference type="EMBL" id="OPX47135.1"/>
    </source>
</evidence>
<evidence type="ECO:0000259" key="3">
    <source>
        <dbReference type="PROSITE" id="PS50893"/>
    </source>
</evidence>
<dbReference type="Pfam" id="PF00005">
    <property type="entry name" value="ABC_tran"/>
    <property type="match status" value="1"/>
</dbReference>
<sequence length="311" mass="34594">MDAIKIDGLIKRFGDFIAVDNININIKEGEIYGLLGPNGAGKSTTIGIMCGLLKPTNGKIEILGVDVTKSMKNQNKLIGLVPQEIALYGELTAYENLKFFGQLYNLKGRELEESIDRVLDFIGLQDVKKKVANTFSGGMKRRLNIGCALIHSPKIVIMDEPTVGIDPQSRNHILESVKKLNESGVTVIYTTHYMEEVELICNKIAIIDKGKVIAEGTKEELKNIVSDTNKLVISVNYIDKLNLNNLKSIRGVRLVEIVDGKLEITSSKEINNLNEILMELSKEDIEILGIEQKEINLETIFLALTGRKLRD</sequence>
<accession>A0A1V4SUK4</accession>
<dbReference type="PROSITE" id="PS50893">
    <property type="entry name" value="ABC_TRANSPORTER_2"/>
    <property type="match status" value="1"/>
</dbReference>
<protein>
    <submittedName>
        <fullName evidence="4">Putative ABC transporter ATP-binding protein YbhF</fullName>
    </submittedName>
</protein>
<organism evidence="4 5">
    <name type="scientific">Clostridium thermobutyricum DSM 4928</name>
    <dbReference type="NCBI Taxonomy" id="1121339"/>
    <lineage>
        <taxon>Bacteria</taxon>
        <taxon>Bacillati</taxon>
        <taxon>Bacillota</taxon>
        <taxon>Clostridia</taxon>
        <taxon>Eubacteriales</taxon>
        <taxon>Clostridiaceae</taxon>
        <taxon>Clostridium</taxon>
    </lineage>
</organism>
<evidence type="ECO:0000256" key="1">
    <source>
        <dbReference type="ARBA" id="ARBA00022741"/>
    </source>
</evidence>
<keyword evidence="1" id="KW-0547">Nucleotide-binding</keyword>
<dbReference type="SUPFAM" id="SSF52540">
    <property type="entry name" value="P-loop containing nucleoside triphosphate hydrolases"/>
    <property type="match status" value="1"/>
</dbReference>
<evidence type="ECO:0000313" key="5">
    <source>
        <dbReference type="Proteomes" id="UP000191448"/>
    </source>
</evidence>
<dbReference type="PANTHER" id="PTHR43582:SF2">
    <property type="entry name" value="LINEARMYCIN RESISTANCE ATP-BINDING PROTEIN LNRL"/>
    <property type="match status" value="1"/>
</dbReference>